<proteinExistence type="inferred from homology"/>
<dbReference type="Pfam" id="PF00881">
    <property type="entry name" value="Nitroreductase"/>
    <property type="match status" value="1"/>
</dbReference>
<feature type="region of interest" description="Disordered" evidence="3">
    <location>
        <begin position="171"/>
        <end position="196"/>
    </location>
</feature>
<dbReference type="PANTHER" id="PTHR43673">
    <property type="entry name" value="NAD(P)H NITROREDUCTASE YDGI-RELATED"/>
    <property type="match status" value="1"/>
</dbReference>
<dbReference type="EMBL" id="AP024355">
    <property type="protein sequence ID" value="BCR04373.1"/>
    <property type="molecule type" value="Genomic_DNA"/>
</dbReference>
<dbReference type="PANTHER" id="PTHR43673:SF10">
    <property type="entry name" value="NADH DEHYDROGENASE_NAD(P)H NITROREDUCTASE XCC3605-RELATED"/>
    <property type="match status" value="1"/>
</dbReference>
<name>A0ABM8HTL9_9BACT</name>
<evidence type="ECO:0000256" key="1">
    <source>
        <dbReference type="ARBA" id="ARBA00007118"/>
    </source>
</evidence>
<protein>
    <submittedName>
        <fullName evidence="5">NAD(P)H-flavin oxidoreductase</fullName>
    </submittedName>
</protein>
<organism evidence="5 6">
    <name type="scientific">Desulfuromonas versatilis</name>
    <dbReference type="NCBI Taxonomy" id="2802975"/>
    <lineage>
        <taxon>Bacteria</taxon>
        <taxon>Pseudomonadati</taxon>
        <taxon>Thermodesulfobacteriota</taxon>
        <taxon>Desulfuromonadia</taxon>
        <taxon>Desulfuromonadales</taxon>
        <taxon>Desulfuromonadaceae</taxon>
        <taxon>Desulfuromonas</taxon>
    </lineage>
</organism>
<dbReference type="Proteomes" id="UP001319827">
    <property type="component" value="Chromosome"/>
</dbReference>
<evidence type="ECO:0000313" key="6">
    <source>
        <dbReference type="Proteomes" id="UP001319827"/>
    </source>
</evidence>
<evidence type="ECO:0000259" key="4">
    <source>
        <dbReference type="Pfam" id="PF00881"/>
    </source>
</evidence>
<reference evidence="5 6" key="1">
    <citation type="journal article" date="2016" name="C (Basel)">
        <title>Selective Growth of and Electricity Production by Marine Exoelectrogenic Bacteria in Self-Aggregated Hydrogel of Microbially Reduced Graphene Oxide.</title>
        <authorList>
            <person name="Yoshida N."/>
            <person name="Goto Y."/>
            <person name="Miyata Y."/>
        </authorList>
    </citation>
    <scope>NUCLEOTIDE SEQUENCE [LARGE SCALE GENOMIC DNA]</scope>
    <source>
        <strain evidence="5 6">NIT-T3</strain>
    </source>
</reference>
<dbReference type="CDD" id="cd02138">
    <property type="entry name" value="TdsD-like"/>
    <property type="match status" value="1"/>
</dbReference>
<dbReference type="RefSeq" id="WP_221251826.1">
    <property type="nucleotide sequence ID" value="NZ_AP024355.1"/>
</dbReference>
<dbReference type="SUPFAM" id="SSF55469">
    <property type="entry name" value="FMN-dependent nitroreductase-like"/>
    <property type="match status" value="1"/>
</dbReference>
<evidence type="ECO:0000256" key="2">
    <source>
        <dbReference type="ARBA" id="ARBA00023002"/>
    </source>
</evidence>
<comment type="similarity">
    <text evidence="1">Belongs to the nitroreductase family.</text>
</comment>
<feature type="domain" description="Nitroreductase" evidence="4">
    <location>
        <begin position="21"/>
        <end position="79"/>
    </location>
</feature>
<keyword evidence="2" id="KW-0560">Oxidoreductase</keyword>
<reference evidence="5 6" key="2">
    <citation type="journal article" date="2021" name="Int. J. Syst. Evol. Microbiol.">
        <title>Isolation and Polyphasic Characterization of Desulfuromonas versatilis sp. Nov., an Electrogenic Bacteria Capable of Versatile Metabolism Isolated from a Graphene Oxide-Reducing Enrichment Culture.</title>
        <authorList>
            <person name="Xie L."/>
            <person name="Yoshida N."/>
            <person name="Ishii S."/>
            <person name="Meng L."/>
        </authorList>
    </citation>
    <scope>NUCLEOTIDE SEQUENCE [LARGE SCALE GENOMIC DNA]</scope>
    <source>
        <strain evidence="5 6">NIT-T3</strain>
    </source>
</reference>
<sequence length="196" mass="21812">MTRPTHNGRTPEVEVDSMFLDRWSPRSFCGDPIPEPHLAALFEAARWAPSCYNEQPWLFVYARSAEDRERFATALVEKNRQWAARAPLLLFVLARKSFARNGKPNRHAVFDAGAAWMSLALQARRLGLYAHGMAGFSRERAAEVTGADPEEYEIMAAVAVGYRDEVEKLPEDLAAMESPNGRKPPGEVAAEGRVPG</sequence>
<evidence type="ECO:0000313" key="5">
    <source>
        <dbReference type="EMBL" id="BCR04373.1"/>
    </source>
</evidence>
<gene>
    <name evidence="5" type="ORF">DESUT3_14420</name>
</gene>
<evidence type="ECO:0000256" key="3">
    <source>
        <dbReference type="SAM" id="MobiDB-lite"/>
    </source>
</evidence>
<keyword evidence="6" id="KW-1185">Reference proteome</keyword>
<dbReference type="InterPro" id="IPR000415">
    <property type="entry name" value="Nitroreductase-like"/>
</dbReference>
<dbReference type="Gene3D" id="3.40.109.10">
    <property type="entry name" value="NADH Oxidase"/>
    <property type="match status" value="1"/>
</dbReference>
<dbReference type="InterPro" id="IPR029479">
    <property type="entry name" value="Nitroreductase"/>
</dbReference>
<accession>A0ABM8HTL9</accession>